<evidence type="ECO:0000313" key="5">
    <source>
        <dbReference type="EMBL" id="NEN53268.1"/>
    </source>
</evidence>
<dbReference type="Gene3D" id="3.30.450.20">
    <property type="entry name" value="PAS domain"/>
    <property type="match status" value="2"/>
</dbReference>
<dbReference type="InterPro" id="IPR001932">
    <property type="entry name" value="PPM-type_phosphatase-like_dom"/>
</dbReference>
<dbReference type="EMBL" id="JAAGWH010000063">
    <property type="protein sequence ID" value="NEK96368.1"/>
    <property type="molecule type" value="Genomic_DNA"/>
</dbReference>
<dbReference type="PROSITE" id="PS50113">
    <property type="entry name" value="PAC"/>
    <property type="match status" value="1"/>
</dbReference>
<dbReference type="Pfam" id="PF08447">
    <property type="entry name" value="PAS_3"/>
    <property type="match status" value="1"/>
</dbReference>
<sequence>MDDAEDRTLLDAREADRLRGELAIDAAGIGTFDWDLVSGRLDWDDRLIEMFGFDLGTFDSSIDGFNNRLHPDDLDRVTADLATAISTGNDFASIYRVCLPSGDTRWISARGRRLCDPDGRPVRLLGAAYDVTDQRDTELAVVRVLEAMPAGFYSLDREWRFTHVNAAAEKILLRSREELLGRVIWAEFPAAVGSVFEDSYRRAVSTGEPVNFPAYYPPPLDGWYELRAWPTPDGLSVYFSDVTARVEGDQRAARTAARLALVAEISHALNSGDVHVLLHRLPQMVVPALADSCIVTEIGPDGRARDLSSWHHDEHLRSALQEYAQMRLVDLPPHAPFARALRTGVTELLTAETIATVPVNAPARVHLDRLGPPRGSVHPLRAHGAVLGALTLLSSPDRPVDHDSEASAQDIADRLGAALQASRVSQTRAQLAEDLQRSLLTDPPQPDNAQIVVRYLPASQAARVGGDWYDAFLQPGDATTIVIGDVVGHDTAAAAAMGQLRSLLRGIAGYSDAGPAEVLRGVDTTMQLLQISTLATAAIARFEQTPDEADRGVTRMRWANAGHPPPLVLHADGSHVLLGAAKGDLLLGVDPATTRSEQVIALDQGSTVLLYTDGLVERPDSDLDAGLDRLTTVATELAGASLDELCDGLLTRLVDRRPTDDVALVAIRLHRRDRSGQEDPTA</sequence>
<dbReference type="Gene3D" id="3.60.40.10">
    <property type="entry name" value="PPM-type phosphatase domain"/>
    <property type="match status" value="1"/>
</dbReference>
<proteinExistence type="predicted"/>
<dbReference type="AlphaFoldDB" id="A0A6P0F550"/>
<evidence type="ECO:0000313" key="4">
    <source>
        <dbReference type="EMBL" id="NEK96368.1"/>
    </source>
</evidence>
<dbReference type="InterPro" id="IPR013655">
    <property type="entry name" value="PAS_fold_3"/>
</dbReference>
<evidence type="ECO:0000256" key="1">
    <source>
        <dbReference type="ARBA" id="ARBA00022801"/>
    </source>
</evidence>
<dbReference type="Gene3D" id="2.10.70.100">
    <property type="match status" value="1"/>
</dbReference>
<dbReference type="GO" id="GO:0016791">
    <property type="term" value="F:phosphatase activity"/>
    <property type="evidence" value="ECO:0007669"/>
    <property type="project" value="TreeGrafter"/>
</dbReference>
<feature type="domain" description="PAC" evidence="3">
    <location>
        <begin position="91"/>
        <end position="143"/>
    </location>
</feature>
<dbReference type="InterPro" id="IPR029016">
    <property type="entry name" value="GAF-like_dom_sf"/>
</dbReference>
<dbReference type="InterPro" id="IPR013656">
    <property type="entry name" value="PAS_4"/>
</dbReference>
<dbReference type="Proteomes" id="UP000471152">
    <property type="component" value="Unassembled WGS sequence"/>
</dbReference>
<dbReference type="RefSeq" id="WP_163613066.1">
    <property type="nucleotide sequence ID" value="NZ_JAAGWB010000066.1"/>
</dbReference>
<dbReference type="InterPro" id="IPR000700">
    <property type="entry name" value="PAS-assoc_C"/>
</dbReference>
<dbReference type="Gene3D" id="3.30.450.40">
    <property type="match status" value="1"/>
</dbReference>
<dbReference type="SMART" id="SM00091">
    <property type="entry name" value="PAS"/>
    <property type="match status" value="2"/>
</dbReference>
<dbReference type="InterPro" id="IPR035965">
    <property type="entry name" value="PAS-like_dom_sf"/>
</dbReference>
<dbReference type="EMBL" id="JAAGWB010000066">
    <property type="protein sequence ID" value="NEN53268.1"/>
    <property type="molecule type" value="Genomic_DNA"/>
</dbReference>
<feature type="domain" description="PAS" evidence="2">
    <location>
        <begin position="137"/>
        <end position="182"/>
    </location>
</feature>
<dbReference type="SMART" id="SM00331">
    <property type="entry name" value="PP2C_SIG"/>
    <property type="match status" value="1"/>
</dbReference>
<dbReference type="Proteomes" id="UP000468828">
    <property type="component" value="Unassembled WGS sequence"/>
</dbReference>
<keyword evidence="1" id="KW-0378">Hydrolase</keyword>
<evidence type="ECO:0000259" key="3">
    <source>
        <dbReference type="PROSITE" id="PS50113"/>
    </source>
</evidence>
<dbReference type="PANTHER" id="PTHR43156">
    <property type="entry name" value="STAGE II SPORULATION PROTEIN E-RELATED"/>
    <property type="match status" value="1"/>
</dbReference>
<name>A0A6P0F550_9ACTN</name>
<gene>
    <name evidence="5" type="ORF">G3R41_20395</name>
    <name evidence="4" type="ORF">GCU67_19680</name>
</gene>
<organism evidence="4 6">
    <name type="scientific">Modestobacter muralis</name>
    <dbReference type="NCBI Taxonomy" id="1608614"/>
    <lineage>
        <taxon>Bacteria</taxon>
        <taxon>Bacillati</taxon>
        <taxon>Actinomycetota</taxon>
        <taxon>Actinomycetes</taxon>
        <taxon>Geodermatophilales</taxon>
        <taxon>Geodermatophilaceae</taxon>
        <taxon>Modestobacter</taxon>
    </lineage>
</organism>
<dbReference type="SUPFAM" id="SSF81606">
    <property type="entry name" value="PP2C-like"/>
    <property type="match status" value="1"/>
</dbReference>
<evidence type="ECO:0000259" key="2">
    <source>
        <dbReference type="PROSITE" id="PS50112"/>
    </source>
</evidence>
<dbReference type="Pfam" id="PF07228">
    <property type="entry name" value="SpoIIE"/>
    <property type="match status" value="1"/>
</dbReference>
<protein>
    <submittedName>
        <fullName evidence="4">SpoIIE family protein phosphatase</fullName>
    </submittedName>
</protein>
<reference evidence="5 7" key="2">
    <citation type="submission" date="2020-02" db="EMBL/GenBank/DDBJ databases">
        <title>The WGS of Modestobacter muralis DSM 100205.</title>
        <authorList>
            <person name="Jiang Z."/>
        </authorList>
    </citation>
    <scope>NUCLEOTIDE SEQUENCE [LARGE SCALE GENOMIC DNA]</scope>
    <source>
        <strain evidence="5 7">DSM 100205</strain>
    </source>
</reference>
<comment type="caution">
    <text evidence="4">The sequence shown here is derived from an EMBL/GenBank/DDBJ whole genome shotgun (WGS) entry which is preliminary data.</text>
</comment>
<dbReference type="CDD" id="cd00130">
    <property type="entry name" value="PAS"/>
    <property type="match status" value="2"/>
</dbReference>
<keyword evidence="6" id="KW-1185">Reference proteome</keyword>
<dbReference type="InterPro" id="IPR036457">
    <property type="entry name" value="PPM-type-like_dom_sf"/>
</dbReference>
<dbReference type="SUPFAM" id="SSF55781">
    <property type="entry name" value="GAF domain-like"/>
    <property type="match status" value="1"/>
</dbReference>
<evidence type="ECO:0000313" key="7">
    <source>
        <dbReference type="Proteomes" id="UP000471152"/>
    </source>
</evidence>
<dbReference type="InterPro" id="IPR052016">
    <property type="entry name" value="Bact_Sigma-Reg"/>
</dbReference>
<dbReference type="PROSITE" id="PS50112">
    <property type="entry name" value="PAS"/>
    <property type="match status" value="1"/>
</dbReference>
<evidence type="ECO:0000313" key="6">
    <source>
        <dbReference type="Proteomes" id="UP000468828"/>
    </source>
</evidence>
<dbReference type="PANTHER" id="PTHR43156:SF2">
    <property type="entry name" value="STAGE II SPORULATION PROTEIN E"/>
    <property type="match status" value="1"/>
</dbReference>
<accession>A0A6P0F550</accession>
<dbReference type="SUPFAM" id="SSF55785">
    <property type="entry name" value="PYP-like sensor domain (PAS domain)"/>
    <property type="match status" value="2"/>
</dbReference>
<dbReference type="InterPro" id="IPR000014">
    <property type="entry name" value="PAS"/>
</dbReference>
<dbReference type="Pfam" id="PF08448">
    <property type="entry name" value="PAS_4"/>
    <property type="match status" value="1"/>
</dbReference>
<reference evidence="4 6" key="1">
    <citation type="submission" date="2020-01" db="EMBL/GenBank/DDBJ databases">
        <title>the WGS Modestobacter muralis CPCC 204518.</title>
        <authorList>
            <person name="Jiang Z."/>
        </authorList>
    </citation>
    <scope>NUCLEOTIDE SEQUENCE [LARGE SCALE GENOMIC DNA]</scope>
    <source>
        <strain evidence="4 6">DSM 100205</strain>
    </source>
</reference>